<evidence type="ECO:0000313" key="2">
    <source>
        <dbReference type="Proteomes" id="UP001264980"/>
    </source>
</evidence>
<dbReference type="EMBL" id="JAVDTI010000002">
    <property type="protein sequence ID" value="MDR6804577.1"/>
    <property type="molecule type" value="Genomic_DNA"/>
</dbReference>
<comment type="caution">
    <text evidence="1">The sequence shown here is derived from an EMBL/GenBank/DDBJ whole genome shotgun (WGS) entry which is preliminary data.</text>
</comment>
<sequence length="31" mass="3647">MKLLKRKKLPMKRYLEIDGQTASKKTATVLR</sequence>
<name>A0ABU1QTY3_9BACT</name>
<dbReference type="Proteomes" id="UP001264980">
    <property type="component" value="Unassembled WGS sequence"/>
</dbReference>
<organism evidence="1 2">
    <name type="scientific">Dyadobacter fermentans</name>
    <dbReference type="NCBI Taxonomy" id="94254"/>
    <lineage>
        <taxon>Bacteria</taxon>
        <taxon>Pseudomonadati</taxon>
        <taxon>Bacteroidota</taxon>
        <taxon>Cytophagia</taxon>
        <taxon>Cytophagales</taxon>
        <taxon>Spirosomataceae</taxon>
        <taxon>Dyadobacter</taxon>
    </lineage>
</organism>
<reference evidence="1 2" key="1">
    <citation type="submission" date="2023-07" db="EMBL/GenBank/DDBJ databases">
        <title>Sorghum-associated microbial communities from plants grown in Nebraska, USA.</title>
        <authorList>
            <person name="Schachtman D."/>
        </authorList>
    </citation>
    <scope>NUCLEOTIDE SEQUENCE [LARGE SCALE GENOMIC DNA]</scope>
    <source>
        <strain evidence="1 2">BE57</strain>
    </source>
</reference>
<protein>
    <submittedName>
        <fullName evidence="1">Uncharacterized protein</fullName>
    </submittedName>
</protein>
<keyword evidence="2" id="KW-1185">Reference proteome</keyword>
<proteinExistence type="predicted"/>
<gene>
    <name evidence="1" type="ORF">J2W84_001623</name>
</gene>
<evidence type="ECO:0000313" key="1">
    <source>
        <dbReference type="EMBL" id="MDR6804577.1"/>
    </source>
</evidence>
<accession>A0ABU1QTY3</accession>